<dbReference type="KEGG" id="lvs:LOKVESSMR4R_02538"/>
<dbReference type="RefSeq" id="WP_087208903.1">
    <property type="nucleotide sequence ID" value="NZ_CP021431.1"/>
</dbReference>
<protein>
    <submittedName>
        <fullName evidence="1">Lincosamide resistance protein</fullName>
    </submittedName>
</protein>
<dbReference type="Gene3D" id="3.30.460.40">
    <property type="match status" value="1"/>
</dbReference>
<dbReference type="InterPro" id="IPR019646">
    <property type="entry name" value="Aminoglyc_AdlTrfase"/>
</dbReference>
<dbReference type="EMBL" id="CP021431">
    <property type="protein sequence ID" value="ARU01840.1"/>
    <property type="molecule type" value="Genomic_DNA"/>
</dbReference>
<dbReference type="AlphaFoldDB" id="A0A1Y0EED5"/>
<dbReference type="Proteomes" id="UP000195273">
    <property type="component" value="Chromosome"/>
</dbReference>
<evidence type="ECO:0000313" key="2">
    <source>
        <dbReference type="Proteomes" id="UP000195273"/>
    </source>
</evidence>
<accession>A0A1Y0EED5</accession>
<keyword evidence="2" id="KW-1185">Reference proteome</keyword>
<name>A0A1Y0EED5_9RHOB</name>
<reference evidence="1 2" key="1">
    <citation type="submission" date="2017-05" db="EMBL/GenBank/DDBJ databases">
        <title>Genome Sequence of Loktanella vestfoldensis Strain SMR4r Isolated from a Culture of the Diatom Skeletonema marinoi.</title>
        <authorList>
            <person name="Topel M."/>
            <person name="Pinder M.I.M."/>
            <person name="Johansson O.N."/>
            <person name="Kourtchenko O."/>
            <person name="Godhe A."/>
            <person name="Clarke A.K."/>
        </authorList>
    </citation>
    <scope>NUCLEOTIDE SEQUENCE [LARGE SCALE GENOMIC DNA]</scope>
    <source>
        <strain evidence="1 2">SMR4r</strain>
    </source>
</reference>
<evidence type="ECO:0000313" key="1">
    <source>
        <dbReference type="EMBL" id="ARU01840.1"/>
    </source>
</evidence>
<sequence>MQAELVLALWTLFEENDLQVCLDGGWAVDAALGQQTRPHGDLDIALPASRVPALRQLLSGLGFDEIPQPNSSEHNFVLQDRDGAQLDVHSYELNPDGSNRSGVAYIADHLSGEGWILGHRVRCVPPDWLVRFHAGYDLDDNDWHDVRLLCERFAIQVPDDFIPFLDRHSEE</sequence>
<organism evidence="1 2">
    <name type="scientific">Yoonia vestfoldensis</name>
    <dbReference type="NCBI Taxonomy" id="245188"/>
    <lineage>
        <taxon>Bacteria</taxon>
        <taxon>Pseudomonadati</taxon>
        <taxon>Pseudomonadota</taxon>
        <taxon>Alphaproteobacteria</taxon>
        <taxon>Rhodobacterales</taxon>
        <taxon>Paracoccaceae</taxon>
        <taxon>Yoonia</taxon>
    </lineage>
</organism>
<dbReference type="Pfam" id="PF10706">
    <property type="entry name" value="Aminoglyc_resit"/>
    <property type="match status" value="1"/>
</dbReference>
<proteinExistence type="predicted"/>
<dbReference type="OrthoDB" id="9800567at2"/>
<gene>
    <name evidence="1" type="primary">linA</name>
    <name evidence="1" type="ORF">LOKVESSMR4R_02538</name>
</gene>